<evidence type="ECO:0000256" key="1">
    <source>
        <dbReference type="SAM" id="MobiDB-lite"/>
    </source>
</evidence>
<dbReference type="AlphaFoldDB" id="A0A2U1FCP5"/>
<accession>A0A2U1FCP5</accession>
<evidence type="ECO:0000259" key="2">
    <source>
        <dbReference type="Pfam" id="PF07287"/>
    </source>
</evidence>
<dbReference type="PANTHER" id="PTHR47585:SF1">
    <property type="entry name" value="DUF1446 DOMAIN-CONTAINING PROTEIN"/>
    <property type="match status" value="1"/>
</dbReference>
<dbReference type="Pfam" id="PF07287">
    <property type="entry name" value="AtuA"/>
    <property type="match status" value="1"/>
</dbReference>
<feature type="compositionally biased region" description="Low complexity" evidence="1">
    <location>
        <begin position="495"/>
        <end position="510"/>
    </location>
</feature>
<dbReference type="PANTHER" id="PTHR47585">
    <property type="match status" value="1"/>
</dbReference>
<dbReference type="OrthoDB" id="3959640at2"/>
<proteinExistence type="predicted"/>
<evidence type="ECO:0000313" key="4">
    <source>
        <dbReference type="EMBL" id="PVZ09973.1"/>
    </source>
</evidence>
<feature type="domain" description="AtuA-like ferredoxin-fold" evidence="3">
    <location>
        <begin position="513"/>
        <end position="610"/>
    </location>
</feature>
<dbReference type="EMBL" id="QEKW01000005">
    <property type="protein sequence ID" value="PVZ09973.1"/>
    <property type="molecule type" value="Genomic_DNA"/>
</dbReference>
<dbReference type="InterPro" id="IPR056362">
    <property type="entry name" value="AtuA-like_ferredoxin_dom"/>
</dbReference>
<sequence length="619" mass="63904">MIAIANVSGFYGDRLAAAREIVDAHREGRVHVDVLTGDWLAELTMGLLAKQRERGAGGWASTFVRQMRDVLADCLDAGILVVANAGGLDPAGCAADIAAIDERAVVAWVGGDDVTDRVRALPPEQTAHLETGEPLPDTPVVANAYLGCRGIVAALADGANVVVTGRVTDAAVVVGPAAWHHGWDADDLDALAGAVVAGHVIECGAQATGGNFSFAGELDGTEHVGFPVAEIEADGSAVVTKAAGTGGAVTVETVTAQLLYEVDGPRYLTPDVTARLDTVALTQEAPDRVRIAGTRGEAPPDTVKVGAVVPAGWHNEMTFVLTGLDVEAKAEHALAALWAGVPGGRKAFDRVETRLLRADRPDPARMTEAVALLTVAVAGTKEAAGRLSRAAVETALAGYPGFFATAPPGPGSAASVFWPILLPAADLPQLVGLGDRVRTVDPPAARPSSEGRPDGVARSEGAPRTENPAARPSSEGRPDCVARSEGVPRSPSPATPSSATPSPAAPSPAARVPLGRLVGARSGDKGGNATLGLWARDDAAYDWLAGWWDDEHVTWLLGEDAAGCPLRLWALPELRAVGVTVVGFLGRGVADNLALDPQAKGLGEFVRARHVEVPEELLR</sequence>
<feature type="region of interest" description="Disordered" evidence="1">
    <location>
        <begin position="438"/>
        <end position="510"/>
    </location>
</feature>
<feature type="compositionally biased region" description="Basic and acidic residues" evidence="1">
    <location>
        <begin position="449"/>
        <end position="463"/>
    </location>
</feature>
<evidence type="ECO:0000313" key="5">
    <source>
        <dbReference type="Proteomes" id="UP000245639"/>
    </source>
</evidence>
<keyword evidence="5" id="KW-1185">Reference proteome</keyword>
<dbReference type="Proteomes" id="UP000245639">
    <property type="component" value="Unassembled WGS sequence"/>
</dbReference>
<reference evidence="4 5" key="1">
    <citation type="submission" date="2018-04" db="EMBL/GenBank/DDBJ databases">
        <title>Genomic Encyclopedia of Type Strains, Phase IV (KMG-IV): sequencing the most valuable type-strain genomes for metagenomic binning, comparative biology and taxonomic classification.</title>
        <authorList>
            <person name="Goeker M."/>
        </authorList>
    </citation>
    <scope>NUCLEOTIDE SEQUENCE [LARGE SCALE GENOMIC DNA]</scope>
    <source>
        <strain evidence="4 5">DSM 45771</strain>
    </source>
</reference>
<dbReference type="Pfam" id="PF23544">
    <property type="entry name" value="AtuA_ferredoxin"/>
    <property type="match status" value="1"/>
</dbReference>
<dbReference type="RefSeq" id="WP_116708250.1">
    <property type="nucleotide sequence ID" value="NZ_QEKW01000005.1"/>
</dbReference>
<gene>
    <name evidence="4" type="ORF">C8D89_10546</name>
</gene>
<evidence type="ECO:0000259" key="3">
    <source>
        <dbReference type="Pfam" id="PF23544"/>
    </source>
</evidence>
<organism evidence="4 5">
    <name type="scientific">Actinomycetospora cinnamomea</name>
    <dbReference type="NCBI Taxonomy" id="663609"/>
    <lineage>
        <taxon>Bacteria</taxon>
        <taxon>Bacillati</taxon>
        <taxon>Actinomycetota</taxon>
        <taxon>Actinomycetes</taxon>
        <taxon>Pseudonocardiales</taxon>
        <taxon>Pseudonocardiaceae</taxon>
        <taxon>Actinomycetospora</taxon>
    </lineage>
</organism>
<comment type="caution">
    <text evidence="4">The sequence shown here is derived from an EMBL/GenBank/DDBJ whole genome shotgun (WGS) entry which is preliminary data.</text>
</comment>
<protein>
    <submittedName>
        <fullName evidence="4">Uncharacterized protein DUF1446</fullName>
    </submittedName>
</protein>
<name>A0A2U1FCP5_9PSEU</name>
<dbReference type="InterPro" id="IPR010839">
    <property type="entry name" value="AtuA_N"/>
</dbReference>
<feature type="domain" description="Acyclic terpene utilisation N-terminal" evidence="2">
    <location>
        <begin position="2"/>
        <end position="430"/>
    </location>
</feature>